<dbReference type="EMBL" id="JBEOQB010000001">
    <property type="protein sequence ID" value="MEZ0450661.1"/>
    <property type="molecule type" value="Genomic_DNA"/>
</dbReference>
<dbReference type="Proteomes" id="UP000308196">
    <property type="component" value="Chromosome"/>
</dbReference>
<dbReference type="Proteomes" id="UP001566204">
    <property type="component" value="Unassembled WGS sequence"/>
</dbReference>
<dbReference type="InterPro" id="IPR036378">
    <property type="entry name" value="FAS1_dom_sf"/>
</dbReference>
<dbReference type="RefSeq" id="WP_138096694.1">
    <property type="nucleotide sequence ID" value="NZ_CP141191.1"/>
</dbReference>
<evidence type="ECO:0000313" key="3">
    <source>
        <dbReference type="Proteomes" id="UP000308196"/>
    </source>
</evidence>
<evidence type="ECO:0000313" key="4">
    <source>
        <dbReference type="Proteomes" id="UP001566204"/>
    </source>
</evidence>
<accession>A0A4U9UPM3</accession>
<evidence type="ECO:0000313" key="2">
    <source>
        <dbReference type="EMBL" id="VTR33892.1"/>
    </source>
</evidence>
<dbReference type="PROSITE" id="PS51257">
    <property type="entry name" value="PROKAR_LIPOPROTEIN"/>
    <property type="match status" value="1"/>
</dbReference>
<evidence type="ECO:0000313" key="1">
    <source>
        <dbReference type="EMBL" id="MEZ0450661.1"/>
    </source>
</evidence>
<dbReference type="EMBL" id="LR590484">
    <property type="protein sequence ID" value="VTR33892.1"/>
    <property type="molecule type" value="Genomic_DNA"/>
</dbReference>
<dbReference type="STRING" id="1123265.GCA_000686625_01683"/>
<reference evidence="2 3" key="1">
    <citation type="submission" date="2019-05" db="EMBL/GenBank/DDBJ databases">
        <authorList>
            <consortium name="Pathogen Informatics"/>
        </authorList>
    </citation>
    <scope>NUCLEOTIDE SEQUENCE [LARGE SCALE GENOMIC DNA]</scope>
    <source>
        <strain evidence="2 3">NCTC11429</strain>
    </source>
</reference>
<reference evidence="1 4" key="2">
    <citation type="submission" date="2024-06" db="EMBL/GenBank/DDBJ databases">
        <title>Soil Sphingobacterium thalpophilum.</title>
        <authorList>
            <person name="Yang J."/>
            <person name="Li J."/>
        </authorList>
    </citation>
    <scope>NUCLEOTIDE SEQUENCE [LARGE SCALE GENOMIC DNA]</scope>
    <source>
        <strain evidence="1 4">22g91tb</strain>
    </source>
</reference>
<dbReference type="KEGG" id="stha:NCTC11429_01246"/>
<sequence>MEKIWKYTLLSLMLACLFSACKKEDYIDTGVNDPKFKGTIWNYLESRPDMFDTLMVALKAAKLDDVLKNDEVTFFAPPDPCILKSVWVLNQMLFRSGQDSITKLEQIRPEVWKKYLSRYIFKGKNVAKDYRQLDTLNLAAFPGGVYKNIFGEDMNIGVLYNDVISKNESSGGTQVIKYAGYRQLYLNYPYSISVPEEIKDYFVPFITAPVATSDIQPTNGVLHVLQFSKHSFGFQNSEFADEAYLLGVLPK</sequence>
<organism evidence="2 3">
    <name type="scientific">Sphingobacterium thalpophilum</name>
    <dbReference type="NCBI Taxonomy" id="259"/>
    <lineage>
        <taxon>Bacteria</taxon>
        <taxon>Pseudomonadati</taxon>
        <taxon>Bacteroidota</taxon>
        <taxon>Sphingobacteriia</taxon>
        <taxon>Sphingobacteriales</taxon>
        <taxon>Sphingobacteriaceae</taxon>
        <taxon>Sphingobacterium</taxon>
    </lineage>
</organism>
<dbReference type="AlphaFoldDB" id="A0A4U9UPM3"/>
<protein>
    <submittedName>
        <fullName evidence="1">Fasciclin domain-containing protein</fullName>
    </submittedName>
</protein>
<name>A0A4U9UPM3_9SPHI</name>
<dbReference type="SUPFAM" id="SSF82153">
    <property type="entry name" value="FAS1 domain"/>
    <property type="match status" value="1"/>
</dbReference>
<keyword evidence="4" id="KW-1185">Reference proteome</keyword>
<dbReference type="Gene3D" id="2.30.180.10">
    <property type="entry name" value="FAS1 domain"/>
    <property type="match status" value="1"/>
</dbReference>
<proteinExistence type="predicted"/>
<gene>
    <name evidence="1" type="ORF">ABTW24_03545</name>
    <name evidence="2" type="ORF">NCTC11429_01246</name>
</gene>
<dbReference type="GeneID" id="78462016"/>